<evidence type="ECO:0000313" key="1">
    <source>
        <dbReference type="EMBL" id="SCZ61732.1"/>
    </source>
</evidence>
<evidence type="ECO:0000313" key="2">
    <source>
        <dbReference type="Proteomes" id="UP000199648"/>
    </source>
</evidence>
<accession>A0A1G5QJ59</accession>
<dbReference type="Proteomes" id="UP000199648">
    <property type="component" value="Unassembled WGS sequence"/>
</dbReference>
<name>A0A1G5QJ59_9GAMM</name>
<reference evidence="1 2" key="1">
    <citation type="submission" date="2016-10" db="EMBL/GenBank/DDBJ databases">
        <authorList>
            <person name="de Groot N.N."/>
        </authorList>
    </citation>
    <scope>NUCLEOTIDE SEQUENCE [LARGE SCALE GENOMIC DNA]</scope>
    <source>
        <strain evidence="1 2">HLD2</strain>
    </source>
</reference>
<gene>
    <name evidence="1" type="ORF">SAMN03097708_02191</name>
</gene>
<dbReference type="OrthoDB" id="9791200at2"/>
<dbReference type="EMBL" id="FMWD01000006">
    <property type="protein sequence ID" value="SCZ61732.1"/>
    <property type="molecule type" value="Genomic_DNA"/>
</dbReference>
<keyword evidence="2" id="KW-1185">Reference proteome</keyword>
<sequence>MNRADKRYVGIHNDLNGGMTDTAKIIRDAWVFGLIPEKETCEGWNAQALEGLWAKVDAEWEKYGFRVGNLPPDLRARFMSIQQKAFDEARAAGWDAERDIQDD</sequence>
<dbReference type="AlphaFoldDB" id="A0A1G5QJ59"/>
<dbReference type="STRING" id="415747.SAMN03097708_02191"/>
<proteinExistence type="predicted"/>
<protein>
    <submittedName>
        <fullName evidence="1">Uncharacterized protein</fullName>
    </submittedName>
</protein>
<organism evidence="1 2">
    <name type="scientific">Thiohalomonas denitrificans</name>
    <dbReference type="NCBI Taxonomy" id="415747"/>
    <lineage>
        <taxon>Bacteria</taxon>
        <taxon>Pseudomonadati</taxon>
        <taxon>Pseudomonadota</taxon>
        <taxon>Gammaproteobacteria</taxon>
        <taxon>Thiohalomonadales</taxon>
        <taxon>Thiohalomonadaceae</taxon>
        <taxon>Thiohalomonas</taxon>
    </lineage>
</organism>
<dbReference type="RefSeq" id="WP_092996746.1">
    <property type="nucleotide sequence ID" value="NZ_FMWD01000006.1"/>
</dbReference>